<dbReference type="CDD" id="cd01563">
    <property type="entry name" value="Thr-synth_1"/>
    <property type="match status" value="1"/>
</dbReference>
<keyword evidence="8" id="KW-0791">Threonine biosynthesis</keyword>
<dbReference type="GO" id="GO:0004795">
    <property type="term" value="F:threonine synthase activity"/>
    <property type="evidence" value="ECO:0007669"/>
    <property type="project" value="UniProtKB-UniRule"/>
</dbReference>
<evidence type="ECO:0000256" key="5">
    <source>
        <dbReference type="ARBA" id="ARBA00023239"/>
    </source>
</evidence>
<feature type="binding site" evidence="9">
    <location>
        <position position="388"/>
    </location>
    <ligand>
        <name>pyridoxal 5'-phosphate</name>
        <dbReference type="ChEBI" id="CHEBI:597326"/>
    </ligand>
</feature>
<dbReference type="InterPro" id="IPR050147">
    <property type="entry name" value="Ser/Thr_Dehydratase"/>
</dbReference>
<dbReference type="GO" id="GO:0004794">
    <property type="term" value="F:threonine deaminase activity"/>
    <property type="evidence" value="ECO:0007669"/>
    <property type="project" value="TreeGrafter"/>
</dbReference>
<accession>A0A3A4NEP1</accession>
<dbReference type="InterPro" id="IPR026260">
    <property type="entry name" value="Thr_Synthase_bac/arc"/>
</dbReference>
<evidence type="ECO:0000256" key="6">
    <source>
        <dbReference type="ARBA" id="ARBA00049144"/>
    </source>
</evidence>
<comment type="catalytic activity">
    <reaction evidence="6 8">
        <text>O-phospho-L-homoserine + H2O = L-threonine + phosphate</text>
        <dbReference type="Rhea" id="RHEA:10840"/>
        <dbReference type="ChEBI" id="CHEBI:15377"/>
        <dbReference type="ChEBI" id="CHEBI:43474"/>
        <dbReference type="ChEBI" id="CHEBI:57590"/>
        <dbReference type="ChEBI" id="CHEBI:57926"/>
        <dbReference type="EC" id="4.2.3.1"/>
    </reaction>
</comment>
<evidence type="ECO:0000256" key="2">
    <source>
        <dbReference type="ARBA" id="ARBA00005517"/>
    </source>
</evidence>
<dbReference type="Pfam" id="PF00291">
    <property type="entry name" value="PALP"/>
    <property type="match status" value="1"/>
</dbReference>
<keyword evidence="5 8" id="KW-0456">Lyase</keyword>
<evidence type="ECO:0000256" key="7">
    <source>
        <dbReference type="NCBIfam" id="TIGR00260"/>
    </source>
</evidence>
<comment type="cofactor">
    <cofactor evidence="1 8 9">
        <name>pyridoxal 5'-phosphate</name>
        <dbReference type="ChEBI" id="CHEBI:597326"/>
    </cofactor>
</comment>
<evidence type="ECO:0000256" key="1">
    <source>
        <dbReference type="ARBA" id="ARBA00001933"/>
    </source>
</evidence>
<evidence type="ECO:0000313" key="13">
    <source>
        <dbReference type="EMBL" id="RJP15310.1"/>
    </source>
</evidence>
<protein>
    <recommendedName>
        <fullName evidence="3 7">Threonine synthase</fullName>
        <ecNumber evidence="7 8">4.2.3.1</ecNumber>
    </recommendedName>
</protein>
<dbReference type="GO" id="GO:0009097">
    <property type="term" value="P:isoleucine biosynthetic process"/>
    <property type="evidence" value="ECO:0007669"/>
    <property type="project" value="TreeGrafter"/>
</dbReference>
<feature type="cross-link" description="Isoglutamyl lysine isopeptide (Lys-Gln) (interchain with Q-Cter in protein Pup)" evidence="11">
    <location>
        <position position="200"/>
    </location>
</feature>
<dbReference type="InterPro" id="IPR001926">
    <property type="entry name" value="TrpB-like_PALP"/>
</dbReference>
<comment type="similarity">
    <text evidence="2 8">Belongs to the threonine synthase family.</text>
</comment>
<dbReference type="GO" id="GO:0009088">
    <property type="term" value="P:threonine biosynthetic process"/>
    <property type="evidence" value="ECO:0007669"/>
    <property type="project" value="UniProtKB-UniRule"/>
</dbReference>
<feature type="domain" description="Tryptophan synthase beta chain-like PALP" evidence="12">
    <location>
        <begin position="80"/>
        <end position="389"/>
    </location>
</feature>
<evidence type="ECO:0000256" key="8">
    <source>
        <dbReference type="PIRNR" id="PIRNR038945"/>
    </source>
</evidence>
<feature type="binding site" evidence="9">
    <location>
        <position position="144"/>
    </location>
    <ligand>
        <name>pyridoxal 5'-phosphate</name>
        <dbReference type="ChEBI" id="CHEBI:597326"/>
    </ligand>
</feature>
<dbReference type="InterPro" id="IPR004450">
    <property type="entry name" value="Thr_synthase-like"/>
</dbReference>
<dbReference type="Gene3D" id="3.40.50.1100">
    <property type="match status" value="2"/>
</dbReference>
<dbReference type="EMBL" id="QZKU01000135">
    <property type="protein sequence ID" value="RJP15310.1"/>
    <property type="molecule type" value="Genomic_DNA"/>
</dbReference>
<reference evidence="13 14" key="1">
    <citation type="journal article" date="2017" name="ISME J.">
        <title>Energy and carbon metabolisms in a deep terrestrial subsurface fluid microbial community.</title>
        <authorList>
            <person name="Momper L."/>
            <person name="Jungbluth S.P."/>
            <person name="Lee M.D."/>
            <person name="Amend J.P."/>
        </authorList>
    </citation>
    <scope>NUCLEOTIDE SEQUENCE [LARGE SCALE GENOMIC DNA]</scope>
    <source>
        <strain evidence="13">SURF_5</strain>
    </source>
</reference>
<dbReference type="Proteomes" id="UP000265882">
    <property type="component" value="Unassembled WGS sequence"/>
</dbReference>
<dbReference type="GO" id="GO:0003941">
    <property type="term" value="F:L-serine ammonia-lyase activity"/>
    <property type="evidence" value="ECO:0007669"/>
    <property type="project" value="TreeGrafter"/>
</dbReference>
<evidence type="ECO:0000256" key="11">
    <source>
        <dbReference type="PIRSR" id="PIRSR038945-3"/>
    </source>
</evidence>
<dbReference type="GO" id="GO:0006567">
    <property type="term" value="P:L-threonine catabolic process"/>
    <property type="evidence" value="ECO:0007669"/>
    <property type="project" value="TreeGrafter"/>
</dbReference>
<dbReference type="InterPro" id="IPR036052">
    <property type="entry name" value="TrpB-like_PALP_sf"/>
</dbReference>
<feature type="modified residue" description="N6-(pyridoxal phosphate)lysine" evidence="10">
    <location>
        <position position="118"/>
    </location>
</feature>
<comment type="pathway">
    <text evidence="8">Amino-acid biosynthesis; L-threonine biosynthesis; L-threonine from L-aspartate: step 5/5.</text>
</comment>
<sequence length="419" mass="44796">MKKRANRPAEKFSLKCPACSAQYSPGTFTCDRCHAPTVVSINLERLPAPQFLQPELPAPFSQSLWKYFELLPLNDPQWIVSQGEGLTPLINSSRLAKTIGIRILLLKNETVNPTGSFKDRQITLSVSKMHEAGARTVAVVSSGNVAASAASYSAIAGIRCFVFAPSNAPDEKLVQARMYGAVFHKVNTLSSSRIFKLVLKCSERKGWRLLSTTGLYNPYQVEGAKTIAYELVEQAELPDWIIAPVGGGGLLGALWRGFSELKELGLCRRVPRLVGVQSSACTPLVNALSRNLSPAETIASPVEVKPTIAGAIADDVLFDAYTAIPAVRLSGGIALSVTDEQMLQAEKLLAQEAGVFAEPASAATVAALKQLRDSGTVDQADSVCCIVTGSGFKDMASAKKMVSAPPVIEAAEDAFLELE</sequence>
<dbReference type="NCBIfam" id="TIGR00260">
    <property type="entry name" value="thrC"/>
    <property type="match status" value="1"/>
</dbReference>
<keyword evidence="8" id="KW-0028">Amino-acid biosynthesis</keyword>
<dbReference type="PANTHER" id="PTHR48078">
    <property type="entry name" value="THREONINE DEHYDRATASE, MITOCHONDRIAL-RELATED"/>
    <property type="match status" value="1"/>
</dbReference>
<name>A0A3A4NEP1_ABYX5</name>
<proteinExistence type="inferred from homology"/>
<evidence type="ECO:0000256" key="3">
    <source>
        <dbReference type="ARBA" id="ARBA00018679"/>
    </source>
</evidence>
<keyword evidence="4 8" id="KW-0663">Pyridoxal phosphate</keyword>
<comment type="function">
    <text evidence="8">Catalyzes the gamma-elimination of phosphate from L-phosphohomoserine and the beta-addition of water to produce L-threonine.</text>
</comment>
<evidence type="ECO:0000256" key="4">
    <source>
        <dbReference type="ARBA" id="ARBA00022898"/>
    </source>
</evidence>
<evidence type="ECO:0000256" key="9">
    <source>
        <dbReference type="PIRSR" id="PIRSR038945-1"/>
    </source>
</evidence>
<dbReference type="AlphaFoldDB" id="A0A3A4NEP1"/>
<dbReference type="PANTHER" id="PTHR48078:SF6">
    <property type="entry name" value="L-THREONINE DEHYDRATASE CATABOLIC TDCB"/>
    <property type="match status" value="1"/>
</dbReference>
<gene>
    <name evidence="13" type="primary">thrC</name>
    <name evidence="13" type="ORF">C4520_20215</name>
</gene>
<evidence type="ECO:0000259" key="12">
    <source>
        <dbReference type="Pfam" id="PF00291"/>
    </source>
</evidence>
<dbReference type="PIRSF" id="PIRSF038945">
    <property type="entry name" value="Thr_synthase"/>
    <property type="match status" value="1"/>
</dbReference>
<organism evidence="13 14">
    <name type="scientific">Abyssobacteria bacterium (strain SURF_5)</name>
    <dbReference type="NCBI Taxonomy" id="2093360"/>
    <lineage>
        <taxon>Bacteria</taxon>
        <taxon>Pseudomonadati</taxon>
        <taxon>Candidatus Hydrogenedentota</taxon>
        <taxon>Candidatus Abyssobacteria</taxon>
    </lineage>
</organism>
<dbReference type="UniPathway" id="UPA00050">
    <property type="reaction ID" value="UER00065"/>
</dbReference>
<dbReference type="SUPFAM" id="SSF53686">
    <property type="entry name" value="Tryptophan synthase beta subunit-like PLP-dependent enzymes"/>
    <property type="match status" value="1"/>
</dbReference>
<dbReference type="GO" id="GO:0006565">
    <property type="term" value="P:L-serine catabolic process"/>
    <property type="evidence" value="ECO:0007669"/>
    <property type="project" value="TreeGrafter"/>
</dbReference>
<evidence type="ECO:0000313" key="14">
    <source>
        <dbReference type="Proteomes" id="UP000265882"/>
    </source>
</evidence>
<comment type="caution">
    <text evidence="13">The sequence shown here is derived from an EMBL/GenBank/DDBJ whole genome shotgun (WGS) entry which is preliminary data.</text>
</comment>
<evidence type="ECO:0000256" key="10">
    <source>
        <dbReference type="PIRSR" id="PIRSR038945-2"/>
    </source>
</evidence>
<dbReference type="EC" id="4.2.3.1" evidence="7 8"/>